<dbReference type="EMBL" id="SNRW01016803">
    <property type="protein sequence ID" value="KAA6368992.1"/>
    <property type="molecule type" value="Genomic_DNA"/>
</dbReference>
<dbReference type="InterPro" id="IPR011009">
    <property type="entry name" value="Kinase-like_dom_sf"/>
</dbReference>
<comment type="caution">
    <text evidence="2">The sequence shown here is derived from an EMBL/GenBank/DDBJ whole genome shotgun (WGS) entry which is preliminary data.</text>
</comment>
<gene>
    <name evidence="2" type="ORF">EZS28_035480</name>
</gene>
<sequence length="27" mass="3193">MVYALHSLHQMDIIHRDLKPENIFLTG</sequence>
<dbReference type="InterPro" id="IPR008271">
    <property type="entry name" value="Ser/Thr_kinase_AS"/>
</dbReference>
<evidence type="ECO:0000259" key="1">
    <source>
        <dbReference type="PROSITE" id="PS50011"/>
    </source>
</evidence>
<name>A0A5J4UGH0_9EUKA</name>
<dbReference type="InterPro" id="IPR000719">
    <property type="entry name" value="Prot_kinase_dom"/>
</dbReference>
<feature type="domain" description="Protein kinase" evidence="1">
    <location>
        <begin position="1"/>
        <end position="27"/>
    </location>
</feature>
<reference evidence="2 3" key="1">
    <citation type="submission" date="2019-03" db="EMBL/GenBank/DDBJ databases">
        <title>Single cell metagenomics reveals metabolic interactions within the superorganism composed of flagellate Streblomastix strix and complex community of Bacteroidetes bacteria on its surface.</title>
        <authorList>
            <person name="Treitli S.C."/>
            <person name="Kolisko M."/>
            <person name="Husnik F."/>
            <person name="Keeling P."/>
            <person name="Hampl V."/>
        </authorList>
    </citation>
    <scope>NUCLEOTIDE SEQUENCE [LARGE SCALE GENOMIC DNA]</scope>
    <source>
        <strain evidence="2">ST1C</strain>
    </source>
</reference>
<dbReference type="SUPFAM" id="SSF56112">
    <property type="entry name" value="Protein kinase-like (PK-like)"/>
    <property type="match status" value="1"/>
</dbReference>
<accession>A0A5J4UGH0</accession>
<proteinExistence type="predicted"/>
<evidence type="ECO:0000313" key="2">
    <source>
        <dbReference type="EMBL" id="KAA6368992.1"/>
    </source>
</evidence>
<evidence type="ECO:0000313" key="3">
    <source>
        <dbReference type="Proteomes" id="UP000324800"/>
    </source>
</evidence>
<dbReference type="Proteomes" id="UP000324800">
    <property type="component" value="Unassembled WGS sequence"/>
</dbReference>
<dbReference type="AlphaFoldDB" id="A0A5J4UGH0"/>
<organism evidence="2 3">
    <name type="scientific">Streblomastix strix</name>
    <dbReference type="NCBI Taxonomy" id="222440"/>
    <lineage>
        <taxon>Eukaryota</taxon>
        <taxon>Metamonada</taxon>
        <taxon>Preaxostyla</taxon>
        <taxon>Oxymonadida</taxon>
        <taxon>Streblomastigidae</taxon>
        <taxon>Streblomastix</taxon>
    </lineage>
</organism>
<dbReference type="GO" id="GO:0004672">
    <property type="term" value="F:protein kinase activity"/>
    <property type="evidence" value="ECO:0007669"/>
    <property type="project" value="InterPro"/>
</dbReference>
<dbReference type="Gene3D" id="1.10.510.10">
    <property type="entry name" value="Transferase(Phosphotransferase) domain 1"/>
    <property type="match status" value="1"/>
</dbReference>
<dbReference type="Pfam" id="PF00069">
    <property type="entry name" value="Pkinase"/>
    <property type="match status" value="1"/>
</dbReference>
<dbReference type="PROSITE" id="PS00108">
    <property type="entry name" value="PROTEIN_KINASE_ST"/>
    <property type="match status" value="1"/>
</dbReference>
<dbReference type="PROSITE" id="PS50011">
    <property type="entry name" value="PROTEIN_KINASE_DOM"/>
    <property type="match status" value="1"/>
</dbReference>
<protein>
    <recommendedName>
        <fullName evidence="1">Protein kinase domain-containing protein</fullName>
    </recommendedName>
</protein>
<feature type="non-terminal residue" evidence="2">
    <location>
        <position position="27"/>
    </location>
</feature>
<dbReference type="GO" id="GO:0005524">
    <property type="term" value="F:ATP binding"/>
    <property type="evidence" value="ECO:0007669"/>
    <property type="project" value="InterPro"/>
</dbReference>